<evidence type="ECO:0000313" key="6">
    <source>
        <dbReference type="Proteomes" id="UP000320390"/>
    </source>
</evidence>
<name>A0A518EV18_9BACT</name>
<dbReference type="GO" id="GO:0004777">
    <property type="term" value="F:succinate-semialdehyde dehydrogenase (NAD+) activity"/>
    <property type="evidence" value="ECO:0007669"/>
    <property type="project" value="TreeGrafter"/>
</dbReference>
<dbReference type="InterPro" id="IPR016161">
    <property type="entry name" value="Ald_DH/histidinol_DH"/>
</dbReference>
<dbReference type="EC" id="1.2.1.16" evidence="5"/>
<evidence type="ECO:0000256" key="3">
    <source>
        <dbReference type="ARBA" id="ARBA00023002"/>
    </source>
</evidence>
<dbReference type="InterPro" id="IPR016163">
    <property type="entry name" value="Ald_DH_C"/>
</dbReference>
<evidence type="ECO:0000259" key="4">
    <source>
        <dbReference type="Pfam" id="PF00171"/>
    </source>
</evidence>
<evidence type="ECO:0000256" key="2">
    <source>
        <dbReference type="ARBA" id="ARBA00022857"/>
    </source>
</evidence>
<dbReference type="InterPro" id="IPR015590">
    <property type="entry name" value="Aldehyde_DH_dom"/>
</dbReference>
<keyword evidence="2" id="KW-0521">NADP</keyword>
<dbReference type="Gene3D" id="3.40.309.10">
    <property type="entry name" value="Aldehyde Dehydrogenase, Chain A, domain 2"/>
    <property type="match status" value="1"/>
</dbReference>
<dbReference type="Pfam" id="PF00171">
    <property type="entry name" value="Aldedh"/>
    <property type="match status" value="1"/>
</dbReference>
<feature type="domain" description="Aldehyde dehydrogenase" evidence="4">
    <location>
        <begin position="3"/>
        <end position="455"/>
    </location>
</feature>
<protein>
    <submittedName>
        <fullName evidence="5">Succinate semialdehyde dehydrogenase [NAD(P)+] Sad</fullName>
        <ecNumber evidence="5">1.2.1.16</ecNumber>
    </submittedName>
</protein>
<dbReference type="OrthoDB" id="4503395at2"/>
<dbReference type="FunFam" id="3.40.605.10:FF:000012">
    <property type="entry name" value="NAD-dependent succinate-semialdehyde dehydrogenase"/>
    <property type="match status" value="1"/>
</dbReference>
<dbReference type="Gene3D" id="3.40.605.10">
    <property type="entry name" value="Aldehyde Dehydrogenase, Chain A, domain 1"/>
    <property type="match status" value="1"/>
</dbReference>
<gene>
    <name evidence="5" type="primary">sad</name>
    <name evidence="5" type="ORF">Poly30_34390</name>
</gene>
<dbReference type="RefSeq" id="WP_145199619.1">
    <property type="nucleotide sequence ID" value="NZ_CP036434.1"/>
</dbReference>
<dbReference type="EMBL" id="CP036434">
    <property type="protein sequence ID" value="QDV07904.1"/>
    <property type="molecule type" value="Genomic_DNA"/>
</dbReference>
<dbReference type="InterPro" id="IPR047110">
    <property type="entry name" value="GABD/Sad-like"/>
</dbReference>
<proteinExistence type="inferred from homology"/>
<dbReference type="CDD" id="cd07100">
    <property type="entry name" value="ALDH_SSADH1_GabD1"/>
    <property type="match status" value="1"/>
</dbReference>
<dbReference type="AlphaFoldDB" id="A0A518EV18"/>
<comment type="similarity">
    <text evidence="1">Belongs to the aldehyde dehydrogenase family.</text>
</comment>
<keyword evidence="3 5" id="KW-0560">Oxidoreductase</keyword>
<dbReference type="Proteomes" id="UP000320390">
    <property type="component" value="Chromosome"/>
</dbReference>
<sequence length="459" mass="49949">MSDSIQTTNPATGQALDTYQKLDKKAVEARLKACHAAFLEWRHESLESRASIIQAIGQELRSQREELAKLMTDEMGKLLQQSRQEIDLCASICEWTAEHGPSELAGEERELSKGQKGHVQFAPLGVIYGIQPWNYPAYQVVRYSIANLMAGNGVLLKHASNVTGSGQLLAKVYRDAGLPEDLFQAIVIDHDVSDGLIEHELVRGVTLTGSSDAGRKIGELAGRALKKTVLELGSNDAYLVLADADIEKAVKICVKGRTYNNGETCIAAKRFVVVDEVFEEFRDAFVQAMDALTVGDPRDDGSDMGPMAREDLRKTLHEQVEESVERGATILCGGKIPEGEGYYYPATVLSDVQPGQPAYDDELFGPVASLIRARDADDAMRIANDSRFGLGGGIITRDQDRAVELAKRSFDTGMVFINGFGLATPTMPFGGVKDSGFGREHGGFGIKEFVNTKSILVMG</sequence>
<dbReference type="SUPFAM" id="SSF53720">
    <property type="entry name" value="ALDH-like"/>
    <property type="match status" value="1"/>
</dbReference>
<dbReference type="PANTHER" id="PTHR43217:SF1">
    <property type="entry name" value="SUCCINATE SEMIALDEHYDE DEHYDROGENASE [NAD(P)+] SAD"/>
    <property type="match status" value="1"/>
</dbReference>
<organism evidence="5 6">
    <name type="scientific">Saltatorellus ferox</name>
    <dbReference type="NCBI Taxonomy" id="2528018"/>
    <lineage>
        <taxon>Bacteria</taxon>
        <taxon>Pseudomonadati</taxon>
        <taxon>Planctomycetota</taxon>
        <taxon>Planctomycetia</taxon>
        <taxon>Planctomycetia incertae sedis</taxon>
        <taxon>Saltatorellus</taxon>
    </lineage>
</organism>
<reference evidence="5 6" key="1">
    <citation type="submission" date="2019-02" db="EMBL/GenBank/DDBJ databases">
        <title>Deep-cultivation of Planctomycetes and their phenomic and genomic characterization uncovers novel biology.</title>
        <authorList>
            <person name="Wiegand S."/>
            <person name="Jogler M."/>
            <person name="Boedeker C."/>
            <person name="Pinto D."/>
            <person name="Vollmers J."/>
            <person name="Rivas-Marin E."/>
            <person name="Kohn T."/>
            <person name="Peeters S.H."/>
            <person name="Heuer A."/>
            <person name="Rast P."/>
            <person name="Oberbeckmann S."/>
            <person name="Bunk B."/>
            <person name="Jeske O."/>
            <person name="Meyerdierks A."/>
            <person name="Storesund J.E."/>
            <person name="Kallscheuer N."/>
            <person name="Luecker S."/>
            <person name="Lage O.M."/>
            <person name="Pohl T."/>
            <person name="Merkel B.J."/>
            <person name="Hornburger P."/>
            <person name="Mueller R.-W."/>
            <person name="Bruemmer F."/>
            <person name="Labrenz M."/>
            <person name="Spormann A.M."/>
            <person name="Op den Camp H."/>
            <person name="Overmann J."/>
            <person name="Amann R."/>
            <person name="Jetten M.S.M."/>
            <person name="Mascher T."/>
            <person name="Medema M.H."/>
            <person name="Devos D.P."/>
            <person name="Kaster A.-K."/>
            <person name="Ovreas L."/>
            <person name="Rohde M."/>
            <person name="Galperin M.Y."/>
            <person name="Jogler C."/>
        </authorList>
    </citation>
    <scope>NUCLEOTIDE SEQUENCE [LARGE SCALE GENOMIC DNA]</scope>
    <source>
        <strain evidence="5 6">Poly30</strain>
    </source>
</reference>
<dbReference type="InterPro" id="IPR016162">
    <property type="entry name" value="Ald_DH_N"/>
</dbReference>
<evidence type="ECO:0000256" key="1">
    <source>
        <dbReference type="ARBA" id="ARBA00009986"/>
    </source>
</evidence>
<dbReference type="GO" id="GO:0004030">
    <property type="term" value="F:aldehyde dehydrogenase [NAD(P)+] activity"/>
    <property type="evidence" value="ECO:0007669"/>
    <property type="project" value="InterPro"/>
</dbReference>
<dbReference type="InterPro" id="IPR044148">
    <property type="entry name" value="ALDH_GabD1-like"/>
</dbReference>
<evidence type="ECO:0000313" key="5">
    <source>
        <dbReference type="EMBL" id="QDV07904.1"/>
    </source>
</evidence>
<keyword evidence="6" id="KW-1185">Reference proteome</keyword>
<dbReference type="PANTHER" id="PTHR43217">
    <property type="entry name" value="SUCCINATE SEMIALDEHYDE DEHYDROGENASE [NAD(P)+] SAD"/>
    <property type="match status" value="1"/>
</dbReference>
<accession>A0A518EV18</accession>